<dbReference type="Proteomes" id="UP000518605">
    <property type="component" value="Unassembled WGS sequence"/>
</dbReference>
<name>A0A7W5GC03_9BACL</name>
<keyword evidence="1" id="KW-0812">Transmembrane</keyword>
<gene>
    <name evidence="2" type="ORF">FHS16_003554</name>
</gene>
<dbReference type="EMBL" id="JACHXW010000010">
    <property type="protein sequence ID" value="MBB3153492.1"/>
    <property type="molecule type" value="Genomic_DNA"/>
</dbReference>
<evidence type="ECO:0000313" key="2">
    <source>
        <dbReference type="EMBL" id="MBB3153492.1"/>
    </source>
</evidence>
<dbReference type="AlphaFoldDB" id="A0A7W5GC03"/>
<proteinExistence type="predicted"/>
<evidence type="ECO:0000256" key="1">
    <source>
        <dbReference type="SAM" id="Phobius"/>
    </source>
</evidence>
<keyword evidence="1" id="KW-0472">Membrane</keyword>
<protein>
    <submittedName>
        <fullName evidence="2">Uncharacterized protein</fullName>
    </submittedName>
</protein>
<sequence>MSTNLKRDIIAIILAVLIIVGIAFKTLFPDAFASRPAVTLSLEDASKRLERIISWDGTYITRIDSQALEPVVYEALALTVNDYGAANDILFVAELVEKFNDGGSVEHLREALAIVNEIRQRASIF</sequence>
<accession>A0A7W5GC03</accession>
<keyword evidence="3" id="KW-1185">Reference proteome</keyword>
<comment type="caution">
    <text evidence="2">The sequence shown here is derived from an EMBL/GenBank/DDBJ whole genome shotgun (WGS) entry which is preliminary data.</text>
</comment>
<keyword evidence="1" id="KW-1133">Transmembrane helix</keyword>
<evidence type="ECO:0000313" key="3">
    <source>
        <dbReference type="Proteomes" id="UP000518605"/>
    </source>
</evidence>
<feature type="transmembrane region" description="Helical" evidence="1">
    <location>
        <begin position="9"/>
        <end position="28"/>
    </location>
</feature>
<dbReference type="RefSeq" id="WP_183565159.1">
    <property type="nucleotide sequence ID" value="NZ_CBCSLB010000007.1"/>
</dbReference>
<reference evidence="2 3" key="1">
    <citation type="submission" date="2020-08" db="EMBL/GenBank/DDBJ databases">
        <title>Genomic Encyclopedia of Type Strains, Phase III (KMG-III): the genomes of soil and plant-associated and newly described type strains.</title>
        <authorList>
            <person name="Whitman W."/>
        </authorList>
    </citation>
    <scope>NUCLEOTIDE SEQUENCE [LARGE SCALE GENOMIC DNA]</scope>
    <source>
        <strain evidence="2 3">CECT 8234</strain>
    </source>
</reference>
<organism evidence="2 3">
    <name type="scientific">Paenibacillus endophyticus</name>
    <dbReference type="NCBI Taxonomy" id="1294268"/>
    <lineage>
        <taxon>Bacteria</taxon>
        <taxon>Bacillati</taxon>
        <taxon>Bacillota</taxon>
        <taxon>Bacilli</taxon>
        <taxon>Bacillales</taxon>
        <taxon>Paenibacillaceae</taxon>
        <taxon>Paenibacillus</taxon>
    </lineage>
</organism>